<protein>
    <recommendedName>
        <fullName evidence="1">Glycosyl transferase family 1 domain-containing protein</fullName>
    </recommendedName>
</protein>
<dbReference type="RefSeq" id="WP_016110999.1">
    <property type="nucleotide sequence ID" value="NZ_KB976184.1"/>
</dbReference>
<dbReference type="CDD" id="cd03811">
    <property type="entry name" value="GT4_GT28_WabH-like"/>
    <property type="match status" value="1"/>
</dbReference>
<dbReference type="PANTHER" id="PTHR12526:SF630">
    <property type="entry name" value="GLYCOSYLTRANSFERASE"/>
    <property type="match status" value="1"/>
</dbReference>
<dbReference type="GO" id="GO:0016757">
    <property type="term" value="F:glycosyltransferase activity"/>
    <property type="evidence" value="ECO:0007669"/>
    <property type="project" value="InterPro"/>
</dbReference>
<evidence type="ECO:0000259" key="1">
    <source>
        <dbReference type="Pfam" id="PF00534"/>
    </source>
</evidence>
<proteinExistence type="predicted"/>
<feature type="domain" description="Glycosyl transferase family 1" evidence="1">
    <location>
        <begin position="209"/>
        <end position="351"/>
    </location>
</feature>
<dbReference type="Pfam" id="PF00534">
    <property type="entry name" value="Glycos_transf_1"/>
    <property type="match status" value="1"/>
</dbReference>
<organism evidence="2 3">
    <name type="scientific">Bacillus cereus VD133</name>
    <dbReference type="NCBI Taxonomy" id="1053233"/>
    <lineage>
        <taxon>Bacteria</taxon>
        <taxon>Bacillati</taxon>
        <taxon>Bacillota</taxon>
        <taxon>Bacilli</taxon>
        <taxon>Bacillales</taxon>
        <taxon>Bacillaceae</taxon>
        <taxon>Bacillus</taxon>
        <taxon>Bacillus cereus group</taxon>
    </lineage>
</organism>
<dbReference type="PANTHER" id="PTHR12526">
    <property type="entry name" value="GLYCOSYLTRANSFERASE"/>
    <property type="match status" value="1"/>
</dbReference>
<accession>A0A9W5PQQ9</accession>
<dbReference type="InterPro" id="IPR001296">
    <property type="entry name" value="Glyco_trans_1"/>
</dbReference>
<gene>
    <name evidence="2" type="ORF">IIU_03530</name>
</gene>
<comment type="caution">
    <text evidence="2">The sequence shown here is derived from an EMBL/GenBank/DDBJ whole genome shotgun (WGS) entry which is preliminary data.</text>
</comment>
<evidence type="ECO:0000313" key="3">
    <source>
        <dbReference type="Proteomes" id="UP000014018"/>
    </source>
</evidence>
<dbReference type="SUPFAM" id="SSF53756">
    <property type="entry name" value="UDP-Glycosyltransferase/glycogen phosphorylase"/>
    <property type="match status" value="1"/>
</dbReference>
<sequence length="383" mass="43601">MKKILFVIGQLGAGGAERVLIDVANNLSNNKEYSITIFTFCKNKLDNQLSRRVNHISLFNINAQSRKISDRILNRIVVTNLFRLLEKISANYIRKIIGTRVKGTYDIEIGFVEGLPIKIVSSSKYIKSSKRIGWIHTDLSRHNHAEKFFESHSKETETYNNVNSMVFVSEQSKDGYKNYFKEYHKNSFVIPNFIDCDRIRKLSEEKCELNFKYICSVGRLVKEKGFDRLITAYTLLRKEGKLKDIKLVILGSGYEENNLKNLATDLGVVNDVVFIPFTENPYKYIKNSEFFISSSRVEGYSLVVAEAILLEVPVVSTRTGTVSILGESEYGLIVDNTTEGIIEGVNQLTSDIHSFKCRASKGSIEVETINRENMKKVISLIEN</sequence>
<dbReference type="Gene3D" id="3.40.50.2000">
    <property type="entry name" value="Glycogen Phosphorylase B"/>
    <property type="match status" value="2"/>
</dbReference>
<dbReference type="AlphaFoldDB" id="A0A9W5PQQ9"/>
<evidence type="ECO:0000313" key="2">
    <source>
        <dbReference type="EMBL" id="EOO33005.1"/>
    </source>
</evidence>
<dbReference type="Proteomes" id="UP000014018">
    <property type="component" value="Unassembled WGS sequence"/>
</dbReference>
<dbReference type="EMBL" id="AHFB01000062">
    <property type="protein sequence ID" value="EOO33005.1"/>
    <property type="molecule type" value="Genomic_DNA"/>
</dbReference>
<name>A0A9W5PQQ9_BACCE</name>
<reference evidence="2 3" key="1">
    <citation type="submission" date="2012-12" db="EMBL/GenBank/DDBJ databases">
        <title>The Genome Sequence of Bacillus cereus VD133.</title>
        <authorList>
            <consortium name="The Broad Institute Genome Sequencing Platform"/>
            <consortium name="The Broad Institute Genome Sequencing Center for Infectious Disease"/>
            <person name="Feldgarden M."/>
            <person name="Van der Auwera G.A."/>
            <person name="Mahillon J."/>
            <person name="Duprez V."/>
            <person name="Timmery S."/>
            <person name="Mattelet C."/>
            <person name="Dierick K."/>
            <person name="Sun M."/>
            <person name="Yu Z."/>
            <person name="Zhu L."/>
            <person name="Hu X."/>
            <person name="Shank E.B."/>
            <person name="Swiecicka I."/>
            <person name="Hansen B.M."/>
            <person name="Andrup L."/>
            <person name="Walker B."/>
            <person name="Young S.K."/>
            <person name="Zeng Q."/>
            <person name="Gargeya S."/>
            <person name="Fitzgerald M."/>
            <person name="Haas B."/>
            <person name="Abouelleil A."/>
            <person name="Alvarado L."/>
            <person name="Arachchi H.M."/>
            <person name="Berlin A.M."/>
            <person name="Chapman S.B."/>
            <person name="Dewar J."/>
            <person name="Goldberg J."/>
            <person name="Griggs A."/>
            <person name="Gujja S."/>
            <person name="Hansen M."/>
            <person name="Howarth C."/>
            <person name="Imamovic A."/>
            <person name="Larimer J."/>
            <person name="McCowan C."/>
            <person name="Murphy C."/>
            <person name="Neiman D."/>
            <person name="Pearson M."/>
            <person name="Priest M."/>
            <person name="Roberts A."/>
            <person name="Saif S."/>
            <person name="Shea T."/>
            <person name="Sisk P."/>
            <person name="Sykes S."/>
            <person name="Wortman J."/>
            <person name="Nusbaum C."/>
            <person name="Birren B."/>
        </authorList>
    </citation>
    <scope>NUCLEOTIDE SEQUENCE [LARGE SCALE GENOMIC DNA]</scope>
    <source>
        <strain evidence="2 3">VD133</strain>
    </source>
</reference>